<dbReference type="InterPro" id="IPR000771">
    <property type="entry name" value="FBA_II"/>
</dbReference>
<dbReference type="GO" id="GO:0030388">
    <property type="term" value="P:fructose 1,6-bisphosphate metabolic process"/>
    <property type="evidence" value="ECO:0007669"/>
    <property type="project" value="InterPro"/>
</dbReference>
<reference evidence="7" key="2">
    <citation type="submission" date="2020-09" db="EMBL/GenBank/DDBJ databases">
        <authorList>
            <person name="Sun Q."/>
            <person name="Ohkuma M."/>
        </authorList>
    </citation>
    <scope>NUCLEOTIDE SEQUENCE</scope>
    <source>
        <strain evidence="7">JCM 14719</strain>
    </source>
</reference>
<dbReference type="PIRSF" id="PIRSF001359">
    <property type="entry name" value="F_bP_aldolase_II"/>
    <property type="match status" value="1"/>
</dbReference>
<dbReference type="EMBL" id="BMOF01000035">
    <property type="protein sequence ID" value="GGK03202.1"/>
    <property type="molecule type" value="Genomic_DNA"/>
</dbReference>
<evidence type="ECO:0000313" key="7">
    <source>
        <dbReference type="EMBL" id="GGK03202.1"/>
    </source>
</evidence>
<dbReference type="InterPro" id="IPR011289">
    <property type="entry name" value="Fruc_bis_ald_class-2"/>
</dbReference>
<feature type="binding site" evidence="6">
    <location>
        <position position="209"/>
    </location>
    <ligand>
        <name>Zn(2+)</name>
        <dbReference type="ChEBI" id="CHEBI:29105"/>
        <label>1</label>
        <note>catalytic</note>
    </ligand>
</feature>
<evidence type="ECO:0000256" key="4">
    <source>
        <dbReference type="PIRSR" id="PIRSR001359-1"/>
    </source>
</evidence>
<evidence type="ECO:0000256" key="1">
    <source>
        <dbReference type="ARBA" id="ARBA00022723"/>
    </source>
</evidence>
<dbReference type="AlphaFoldDB" id="A0A8J3BFA1"/>
<reference evidence="7" key="1">
    <citation type="journal article" date="2014" name="Int. J. Syst. Evol. Microbiol.">
        <title>Complete genome sequence of Corynebacterium casei LMG S-19264T (=DSM 44701T), isolated from a smear-ripened cheese.</title>
        <authorList>
            <consortium name="US DOE Joint Genome Institute (JGI-PGF)"/>
            <person name="Walter F."/>
            <person name="Albersmeier A."/>
            <person name="Kalinowski J."/>
            <person name="Ruckert C."/>
        </authorList>
    </citation>
    <scope>NUCLEOTIDE SEQUENCE</scope>
    <source>
        <strain evidence="7">JCM 14719</strain>
    </source>
</reference>
<feature type="binding site" evidence="6">
    <location>
        <position position="181"/>
    </location>
    <ligand>
        <name>Zn(2+)</name>
        <dbReference type="ChEBI" id="CHEBI:29105"/>
        <label>1</label>
        <note>catalytic</note>
    </ligand>
</feature>
<comment type="caution">
    <text evidence="7">The sequence shown here is derived from an EMBL/GenBank/DDBJ whole genome shotgun (WGS) entry which is preliminary data.</text>
</comment>
<keyword evidence="1 6" id="KW-0479">Metal-binding</keyword>
<proteinExistence type="predicted"/>
<evidence type="ECO:0000256" key="2">
    <source>
        <dbReference type="ARBA" id="ARBA00022833"/>
    </source>
</evidence>
<feature type="active site" description="Proton donor" evidence="4">
    <location>
        <position position="83"/>
    </location>
</feature>
<feature type="binding site" evidence="5">
    <location>
        <begin position="210"/>
        <end position="212"/>
    </location>
    <ligand>
        <name>dihydroxyacetone phosphate</name>
        <dbReference type="ChEBI" id="CHEBI:57642"/>
    </ligand>
</feature>
<dbReference type="InterPro" id="IPR050246">
    <property type="entry name" value="Class_II_FBP_aldolase"/>
</dbReference>
<dbReference type="GO" id="GO:0008270">
    <property type="term" value="F:zinc ion binding"/>
    <property type="evidence" value="ECO:0007669"/>
    <property type="project" value="InterPro"/>
</dbReference>
<dbReference type="SUPFAM" id="SSF51569">
    <property type="entry name" value="Aldolase"/>
    <property type="match status" value="1"/>
</dbReference>
<dbReference type="NCBIfam" id="TIGR00167">
    <property type="entry name" value="cbbA"/>
    <property type="match status" value="1"/>
</dbReference>
<accession>A0A8J3BFA1</accession>
<name>A0A8J3BFA1_9BACI</name>
<gene>
    <name evidence="7" type="primary">fbaA</name>
    <name evidence="7" type="ORF">GCM10007043_16640</name>
</gene>
<feature type="binding site" evidence="6">
    <location>
        <position position="105"/>
    </location>
    <ligand>
        <name>Zn(2+)</name>
        <dbReference type="ChEBI" id="CHEBI:29105"/>
        <label>2</label>
    </ligand>
</feature>
<evidence type="ECO:0000256" key="5">
    <source>
        <dbReference type="PIRSR" id="PIRSR001359-2"/>
    </source>
</evidence>
<dbReference type="NCBIfam" id="NF009497">
    <property type="entry name" value="PRK12857.1"/>
    <property type="match status" value="1"/>
</dbReference>
<feature type="binding site" evidence="5">
    <location>
        <position position="182"/>
    </location>
    <ligand>
        <name>dihydroxyacetone phosphate</name>
        <dbReference type="ChEBI" id="CHEBI:57642"/>
    </ligand>
</feature>
<dbReference type="InterPro" id="IPR013785">
    <property type="entry name" value="Aldolase_TIM"/>
</dbReference>
<feature type="binding site" evidence="6">
    <location>
        <position position="135"/>
    </location>
    <ligand>
        <name>Zn(2+)</name>
        <dbReference type="ChEBI" id="CHEBI:29105"/>
        <label>2</label>
    </ligand>
</feature>
<feature type="binding site" evidence="6">
    <location>
        <position position="84"/>
    </location>
    <ligand>
        <name>Zn(2+)</name>
        <dbReference type="ChEBI" id="CHEBI:29105"/>
        <label>1</label>
        <note>catalytic</note>
    </ligand>
</feature>
<keyword evidence="2 6" id="KW-0862">Zinc</keyword>
<evidence type="ECO:0000313" key="8">
    <source>
        <dbReference type="Proteomes" id="UP000637720"/>
    </source>
</evidence>
<feature type="binding site" evidence="5">
    <location>
        <begin position="231"/>
        <end position="234"/>
    </location>
    <ligand>
        <name>dihydroxyacetone phosphate</name>
        <dbReference type="ChEBI" id="CHEBI:57642"/>
    </ligand>
</feature>
<sequence>MPLVPMTAFLPRAKAEGFAVGQFNMNNLEFTQAIIEAAEEEKSPLIFGASEGAIKYMGGPDVVVALAKVFADRSSVPVALHLDHGSSFDMVMKCIRAGFTSVMIDGSHLPLDENIALTKKVVEAAHAVGVSVEAELGKIGGTEDDLSVDEEDAMLADPDEAIRFWEETRVDALALAVGTAHGLYKGEPNIRFHIIEKVAQNIEAPIVLHGGSGVPDEQIRKAIRLGVGKINVNTENQVACTETVRKILAEKPSLYDPRKYLGPAREAMKEVVKQKMRLFGSSGKA</sequence>
<dbReference type="PANTHER" id="PTHR30304">
    <property type="entry name" value="D-TAGATOSE-1,6-BISPHOSPHATE ALDOLASE"/>
    <property type="match status" value="1"/>
</dbReference>
<dbReference type="GO" id="GO:0006096">
    <property type="term" value="P:glycolytic process"/>
    <property type="evidence" value="ECO:0007669"/>
    <property type="project" value="InterPro"/>
</dbReference>
<comment type="cofactor">
    <cofactor evidence="6">
        <name>Zn(2+)</name>
        <dbReference type="ChEBI" id="CHEBI:29105"/>
    </cofactor>
    <text evidence="6">Binds 2 Zn(2+) ions per subunit. One is catalytic and the other provides a structural contribution.</text>
</comment>
<dbReference type="CDD" id="cd00947">
    <property type="entry name" value="TBP_aldolase_IIB"/>
    <property type="match status" value="1"/>
</dbReference>
<evidence type="ECO:0000256" key="3">
    <source>
        <dbReference type="ARBA" id="ARBA00023239"/>
    </source>
</evidence>
<dbReference type="GO" id="GO:0004332">
    <property type="term" value="F:fructose-bisphosphate aldolase activity"/>
    <property type="evidence" value="ECO:0007669"/>
    <property type="project" value="InterPro"/>
</dbReference>
<dbReference type="RefSeq" id="WP_054669089.1">
    <property type="nucleotide sequence ID" value="NZ_BMOF01000035.1"/>
</dbReference>
<evidence type="ECO:0000256" key="6">
    <source>
        <dbReference type="PIRSR" id="PIRSR001359-3"/>
    </source>
</evidence>
<dbReference type="PANTHER" id="PTHR30304:SF0">
    <property type="entry name" value="D-TAGATOSE-1,6-BISPHOSPHATE ALDOLASE SUBUNIT GATY-RELATED"/>
    <property type="match status" value="1"/>
</dbReference>
<dbReference type="Proteomes" id="UP000637720">
    <property type="component" value="Unassembled WGS sequence"/>
</dbReference>
<protein>
    <submittedName>
        <fullName evidence="7">Putative fructose-bisphosphate aldolase</fullName>
    </submittedName>
</protein>
<dbReference type="NCBIfam" id="TIGR01859">
    <property type="entry name" value="fruc_bis_ald"/>
    <property type="match status" value="1"/>
</dbReference>
<keyword evidence="3" id="KW-0456">Lyase</keyword>
<keyword evidence="8" id="KW-1185">Reference proteome</keyword>
<dbReference type="Gene3D" id="3.20.20.70">
    <property type="entry name" value="Aldolase class I"/>
    <property type="match status" value="1"/>
</dbReference>
<dbReference type="PROSITE" id="PS00806">
    <property type="entry name" value="ALDOLASE_CLASS_II_2"/>
    <property type="match status" value="1"/>
</dbReference>
<organism evidence="7 8">
    <name type="scientific">Calditerricola satsumensis</name>
    <dbReference type="NCBI Taxonomy" id="373054"/>
    <lineage>
        <taxon>Bacteria</taxon>
        <taxon>Bacillati</taxon>
        <taxon>Bacillota</taxon>
        <taxon>Bacilli</taxon>
        <taxon>Bacillales</taxon>
        <taxon>Bacillaceae</taxon>
        <taxon>Calditerricola</taxon>
    </lineage>
</organism>
<dbReference type="Pfam" id="PF01116">
    <property type="entry name" value="F_bP_aldolase"/>
    <property type="match status" value="1"/>
</dbReference>